<dbReference type="OrthoDB" id="5449693at2"/>
<evidence type="ECO:0008006" key="7">
    <source>
        <dbReference type="Google" id="ProtNLM"/>
    </source>
</evidence>
<accession>A8ZWX9</accession>
<keyword evidence="1" id="KW-0175">Coiled coil</keyword>
<dbReference type="Pfam" id="PF13598">
    <property type="entry name" value="DUF4139"/>
    <property type="match status" value="1"/>
</dbReference>
<evidence type="ECO:0000256" key="1">
    <source>
        <dbReference type="SAM" id="Coils"/>
    </source>
</evidence>
<feature type="chain" id="PRO_5002731841" description="Mucoidy inhibitor MuiA family protein" evidence="2">
    <location>
        <begin position="27"/>
        <end position="509"/>
    </location>
</feature>
<dbReference type="NCBIfam" id="TIGR02231">
    <property type="entry name" value="mucoidy inhibitor MuiA family protein"/>
    <property type="match status" value="1"/>
</dbReference>
<dbReference type="STRING" id="96561.Dole_1025"/>
<reference evidence="5 6" key="1">
    <citation type="submission" date="2007-10" db="EMBL/GenBank/DDBJ databases">
        <title>Complete sequence of Desulfococcus oleovorans Hxd3.</title>
        <authorList>
            <consortium name="US DOE Joint Genome Institute"/>
            <person name="Copeland A."/>
            <person name="Lucas S."/>
            <person name="Lapidus A."/>
            <person name="Barry K."/>
            <person name="Glavina del Rio T."/>
            <person name="Dalin E."/>
            <person name="Tice H."/>
            <person name="Pitluck S."/>
            <person name="Kiss H."/>
            <person name="Brettin T."/>
            <person name="Bruce D."/>
            <person name="Detter J.C."/>
            <person name="Han C."/>
            <person name="Schmutz J."/>
            <person name="Larimer F."/>
            <person name="Land M."/>
            <person name="Hauser L."/>
            <person name="Kyrpides N."/>
            <person name="Kim E."/>
            <person name="Wawrik B."/>
            <person name="Richardson P."/>
        </authorList>
    </citation>
    <scope>NUCLEOTIDE SEQUENCE [LARGE SCALE GENOMIC DNA]</scope>
    <source>
        <strain evidence="6">DSM 6200 / JCM 39069 / Hxd3</strain>
    </source>
</reference>
<feature type="domain" description="DUF4139" evidence="3">
    <location>
        <begin position="202"/>
        <end position="500"/>
    </location>
</feature>
<evidence type="ECO:0000313" key="6">
    <source>
        <dbReference type="Proteomes" id="UP000008561"/>
    </source>
</evidence>
<feature type="domain" description="DUF4140" evidence="4">
    <location>
        <begin position="31"/>
        <end position="122"/>
    </location>
</feature>
<organism evidence="5 6">
    <name type="scientific">Desulfosudis oleivorans (strain DSM 6200 / JCM 39069 / Hxd3)</name>
    <name type="common">Desulfococcus oleovorans</name>
    <dbReference type="NCBI Taxonomy" id="96561"/>
    <lineage>
        <taxon>Bacteria</taxon>
        <taxon>Pseudomonadati</taxon>
        <taxon>Thermodesulfobacteriota</taxon>
        <taxon>Desulfobacteria</taxon>
        <taxon>Desulfobacterales</taxon>
        <taxon>Desulfosudaceae</taxon>
        <taxon>Desulfosudis</taxon>
    </lineage>
</organism>
<evidence type="ECO:0000313" key="5">
    <source>
        <dbReference type="EMBL" id="ABW66835.1"/>
    </source>
</evidence>
<dbReference type="InterPro" id="IPR011935">
    <property type="entry name" value="CHP02231"/>
</dbReference>
<feature type="signal peptide" evidence="2">
    <location>
        <begin position="1"/>
        <end position="26"/>
    </location>
</feature>
<evidence type="ECO:0000259" key="3">
    <source>
        <dbReference type="Pfam" id="PF13598"/>
    </source>
</evidence>
<name>A8ZWX9_DESOH</name>
<sequence length="509" mass="56347">MRPKTFFLATTIVLLCLVVFTGPVLATPSAVTLFPKGGTITEQATLTAGANTLTIPARAVPATLSVQVNDNRFALSGATWERIEIAHPEKTAQIKQQIESLKQKKAATADTRKAVAAKITFWEHQLSRNWEKSDDALAVGAALETPLLQGYQKQTALSRQIEEMDKEIAELEKELRKLTSGQENQWAVRIALSGPADVRCPIEFSYFFPECGFAPAYRLNAAMAKNAVDFSWDADIWQNSGVSWEKVEMTLTTASPSFDLVPPDLSPWIIQERPQAPVYRSSMLMAEKSVADAMTDQATASQPQPVLKSTTTQWRMGKRSVTSGEKQRFLIASRSLPARFLHLVRPSRSTKAFVQASVSLKEPLQAPEGEAIFLIDGTMVGRGPFSMEAREATLFFGQDPLVSATKTLVSKKSGKEGLIATEQTIQWQWDISLENHHPYGVTAQVEEPRPQTRNKAIKTAWTLDPAISEKKSDHQTFVWEMDLPAGKTQTIQMNVQVNAPTDMNLMPDM</sequence>
<feature type="coiled-coil region" evidence="1">
    <location>
        <begin position="154"/>
        <end position="181"/>
    </location>
</feature>
<keyword evidence="2" id="KW-0732">Signal</keyword>
<dbReference type="RefSeq" id="WP_012174453.1">
    <property type="nucleotide sequence ID" value="NC_009943.1"/>
</dbReference>
<gene>
    <name evidence="5" type="ordered locus">Dole_1025</name>
</gene>
<dbReference type="eggNOG" id="COG1196">
    <property type="taxonomic scope" value="Bacteria"/>
</dbReference>
<dbReference type="KEGG" id="dol:Dole_1025"/>
<dbReference type="InterPro" id="IPR037291">
    <property type="entry name" value="DUF4139"/>
</dbReference>
<dbReference type="AlphaFoldDB" id="A8ZWX9"/>
<dbReference type="PANTHER" id="PTHR31005:SF8">
    <property type="entry name" value="DUF4139 DOMAIN-CONTAINING PROTEIN"/>
    <property type="match status" value="1"/>
</dbReference>
<dbReference type="InterPro" id="IPR025554">
    <property type="entry name" value="DUF4140"/>
</dbReference>
<dbReference type="Pfam" id="PF13600">
    <property type="entry name" value="DUF4140"/>
    <property type="match status" value="1"/>
</dbReference>
<evidence type="ECO:0000256" key="2">
    <source>
        <dbReference type="SAM" id="SignalP"/>
    </source>
</evidence>
<evidence type="ECO:0000259" key="4">
    <source>
        <dbReference type="Pfam" id="PF13600"/>
    </source>
</evidence>
<dbReference type="Proteomes" id="UP000008561">
    <property type="component" value="Chromosome"/>
</dbReference>
<dbReference type="PANTHER" id="PTHR31005">
    <property type="entry name" value="DUF4139 DOMAIN-CONTAINING PROTEIN"/>
    <property type="match status" value="1"/>
</dbReference>
<keyword evidence="6" id="KW-1185">Reference proteome</keyword>
<dbReference type="HOGENOM" id="CLU_010457_3_1_7"/>
<proteinExistence type="predicted"/>
<protein>
    <recommendedName>
        <fullName evidence="7">Mucoidy inhibitor MuiA family protein</fullName>
    </recommendedName>
</protein>
<dbReference type="EMBL" id="CP000859">
    <property type="protein sequence ID" value="ABW66835.1"/>
    <property type="molecule type" value="Genomic_DNA"/>
</dbReference>